<dbReference type="KEGG" id="anh:A6F65_01404"/>
<dbReference type="PANTHER" id="PTHR42803">
    <property type="entry name" value="ACYL-COA DEHYDROGENASE"/>
    <property type="match status" value="1"/>
</dbReference>
<feature type="domain" description="Acetyl-CoA dehydrogenase-like C-terminal" evidence="14">
    <location>
        <begin position="466"/>
        <end position="592"/>
    </location>
</feature>
<comment type="similarity">
    <text evidence="2 10">Belongs to the acyl-CoA dehydrogenase family.</text>
</comment>
<dbReference type="STRING" id="645517.A6F65_01404"/>
<dbReference type="Proteomes" id="UP000092698">
    <property type="component" value="Chromosome"/>
</dbReference>
<evidence type="ECO:0000256" key="4">
    <source>
        <dbReference type="ARBA" id="ARBA00022827"/>
    </source>
</evidence>
<dbReference type="InterPro" id="IPR013786">
    <property type="entry name" value="AcylCoA_DH/ox_N"/>
</dbReference>
<evidence type="ECO:0000256" key="5">
    <source>
        <dbReference type="ARBA" id="ARBA00023002"/>
    </source>
</evidence>
<proteinExistence type="inferred from homology"/>
<dbReference type="Gene3D" id="1.10.540.10">
    <property type="entry name" value="Acyl-CoA dehydrogenase/oxidase, N-terminal domain"/>
    <property type="match status" value="1"/>
</dbReference>
<dbReference type="InterPro" id="IPR037069">
    <property type="entry name" value="AcylCoA_DH/ox_N_sf"/>
</dbReference>
<dbReference type="Pfam" id="PF02770">
    <property type="entry name" value="Acyl-CoA_dh_M"/>
    <property type="match status" value="1"/>
</dbReference>
<dbReference type="Gene3D" id="2.40.110.10">
    <property type="entry name" value="Butyryl-CoA Dehydrogenase, subunit A, domain 2"/>
    <property type="match status" value="1"/>
</dbReference>
<organism evidence="15 16">
    <name type="scientific">Paraurantiacibacter namhicola</name>
    <dbReference type="NCBI Taxonomy" id="645517"/>
    <lineage>
        <taxon>Bacteria</taxon>
        <taxon>Pseudomonadati</taxon>
        <taxon>Pseudomonadota</taxon>
        <taxon>Alphaproteobacteria</taxon>
        <taxon>Sphingomonadales</taxon>
        <taxon>Erythrobacteraceae</taxon>
        <taxon>Paraurantiacibacter</taxon>
    </lineage>
</organism>
<dbReference type="RefSeq" id="WP_067787137.1">
    <property type="nucleotide sequence ID" value="NZ_CP016545.1"/>
</dbReference>
<dbReference type="PANTHER" id="PTHR42803:SF1">
    <property type="entry name" value="BROAD-SPECIFICITY LINEAR ACYL-COA DEHYDROGENASE FADE5"/>
    <property type="match status" value="1"/>
</dbReference>
<accession>A0A1C7D8A2</accession>
<reference evidence="15 16" key="1">
    <citation type="submission" date="2016-07" db="EMBL/GenBank/DDBJ databases">
        <title>Complete genome sequence of Altererythrobacter namhicola JCM 16345T, containing esterase-encoding genes.</title>
        <authorList>
            <person name="Cheng H."/>
            <person name="Wu Y.-H."/>
            <person name="Jian S.-L."/>
            <person name="Huo Y.-Y."/>
            <person name="Wang C.-S."/>
            <person name="Xu X.-W."/>
        </authorList>
    </citation>
    <scope>NUCLEOTIDE SEQUENCE [LARGE SCALE GENOMIC DNA]</scope>
    <source>
        <strain evidence="15 16">JCM 16345</strain>
    </source>
</reference>
<evidence type="ECO:0000256" key="8">
    <source>
        <dbReference type="ARBA" id="ARBA00066694"/>
    </source>
</evidence>
<gene>
    <name evidence="15" type="primary">mmgC_2</name>
    <name evidence="15" type="ORF">A6F65_01404</name>
</gene>
<keyword evidence="4 10" id="KW-0274">FAD</keyword>
<evidence type="ECO:0000256" key="10">
    <source>
        <dbReference type="RuleBase" id="RU362125"/>
    </source>
</evidence>
<dbReference type="Pfam" id="PF12806">
    <property type="entry name" value="Acyl-CoA_dh_C"/>
    <property type="match status" value="1"/>
</dbReference>
<evidence type="ECO:0000313" key="16">
    <source>
        <dbReference type="Proteomes" id="UP000092698"/>
    </source>
</evidence>
<keyword evidence="16" id="KW-1185">Reference proteome</keyword>
<dbReference type="Pfam" id="PF02771">
    <property type="entry name" value="Acyl-CoA_dh_N"/>
    <property type="match status" value="1"/>
</dbReference>
<dbReference type="EMBL" id="CP016545">
    <property type="protein sequence ID" value="ANU07710.1"/>
    <property type="molecule type" value="Genomic_DNA"/>
</dbReference>
<comment type="catalytic activity">
    <reaction evidence="6">
        <text>3-(methylsulfanyl)propanoyl-CoA + oxidized [electron-transfer flavoprotein] + H(+) = 3-(methylsulfanyl)acryloyl-CoA + reduced [electron-transfer flavoprotein]</text>
        <dbReference type="Rhea" id="RHEA:52612"/>
        <dbReference type="Rhea" id="RHEA-COMP:10685"/>
        <dbReference type="Rhea" id="RHEA-COMP:10686"/>
        <dbReference type="ChEBI" id="CHEBI:15378"/>
        <dbReference type="ChEBI" id="CHEBI:57692"/>
        <dbReference type="ChEBI" id="CHEBI:58307"/>
        <dbReference type="ChEBI" id="CHEBI:82815"/>
        <dbReference type="ChEBI" id="CHEBI:84994"/>
        <dbReference type="EC" id="1.3.99.41"/>
    </reaction>
    <physiologicalReaction direction="left-to-right" evidence="6">
        <dbReference type="Rhea" id="RHEA:52613"/>
    </physiologicalReaction>
</comment>
<evidence type="ECO:0000256" key="9">
    <source>
        <dbReference type="ARBA" id="ARBA00069043"/>
    </source>
</evidence>
<evidence type="ECO:0000259" key="14">
    <source>
        <dbReference type="Pfam" id="PF12806"/>
    </source>
</evidence>
<dbReference type="InterPro" id="IPR009100">
    <property type="entry name" value="AcylCoA_DH/oxidase_NM_dom_sf"/>
</dbReference>
<evidence type="ECO:0000256" key="7">
    <source>
        <dbReference type="ARBA" id="ARBA00058683"/>
    </source>
</evidence>
<feature type="domain" description="Acyl-CoA oxidase/dehydrogenase middle" evidence="12">
    <location>
        <begin position="162"/>
        <end position="271"/>
    </location>
</feature>
<evidence type="ECO:0000256" key="6">
    <source>
        <dbReference type="ARBA" id="ARBA00051388"/>
    </source>
</evidence>
<dbReference type="InterPro" id="IPR025878">
    <property type="entry name" value="Acyl-CoA_dh-like_C_dom"/>
</dbReference>
<evidence type="ECO:0000256" key="3">
    <source>
        <dbReference type="ARBA" id="ARBA00022630"/>
    </source>
</evidence>
<dbReference type="InterPro" id="IPR009075">
    <property type="entry name" value="AcylCo_DH/oxidase_C"/>
</dbReference>
<comment type="function">
    <text evidence="7">Involved in the assimilation of dimethylsulphoniopropionate (DMSP), an important compound in the fixation of carbon in marine phytoplankton, by mediating the conversion of 3-(methylthio)propanoyl-CoA (MMPA-CoA) to 3-(methylthio)acryloyl-CoA (MTA-CoA).</text>
</comment>
<dbReference type="PATRIC" id="fig|645517.4.peg.1399"/>
<dbReference type="InterPro" id="IPR006091">
    <property type="entry name" value="Acyl-CoA_Oxase/DH_mid-dom"/>
</dbReference>
<dbReference type="InterPro" id="IPR036250">
    <property type="entry name" value="AcylCo_DH-like_C"/>
</dbReference>
<evidence type="ECO:0000256" key="2">
    <source>
        <dbReference type="ARBA" id="ARBA00009347"/>
    </source>
</evidence>
<evidence type="ECO:0000259" key="11">
    <source>
        <dbReference type="Pfam" id="PF00441"/>
    </source>
</evidence>
<dbReference type="SUPFAM" id="SSF56645">
    <property type="entry name" value="Acyl-CoA dehydrogenase NM domain-like"/>
    <property type="match status" value="1"/>
</dbReference>
<dbReference type="GO" id="GO:0050660">
    <property type="term" value="F:flavin adenine dinucleotide binding"/>
    <property type="evidence" value="ECO:0007669"/>
    <property type="project" value="InterPro"/>
</dbReference>
<protein>
    <recommendedName>
        <fullName evidence="9">3-methylmercaptopropionyl-CoA dehydrogenase</fullName>
        <ecNumber evidence="8">1.3.99.41</ecNumber>
    </recommendedName>
</protein>
<feature type="domain" description="Acyl-CoA dehydrogenase/oxidase C-terminal" evidence="11">
    <location>
        <begin position="282"/>
        <end position="450"/>
    </location>
</feature>
<dbReference type="FunFam" id="2.40.110.10:FF:000031">
    <property type="entry name" value="Acyl-CoA dehydrogenase, putative"/>
    <property type="match status" value="1"/>
</dbReference>
<dbReference type="Pfam" id="PF00441">
    <property type="entry name" value="Acyl-CoA_dh_1"/>
    <property type="match status" value="1"/>
</dbReference>
<dbReference type="Gene3D" id="1.20.140.10">
    <property type="entry name" value="Butyryl-CoA Dehydrogenase, subunit A, domain 3"/>
    <property type="match status" value="1"/>
</dbReference>
<name>A0A1C7D8A2_9SPHN</name>
<dbReference type="SUPFAM" id="SSF47203">
    <property type="entry name" value="Acyl-CoA dehydrogenase C-terminal domain-like"/>
    <property type="match status" value="1"/>
</dbReference>
<comment type="cofactor">
    <cofactor evidence="1 10">
        <name>FAD</name>
        <dbReference type="ChEBI" id="CHEBI:57692"/>
    </cofactor>
</comment>
<keyword evidence="5 10" id="KW-0560">Oxidoreductase</keyword>
<dbReference type="OrthoDB" id="9807883at2"/>
<feature type="domain" description="Acyl-CoA dehydrogenase/oxidase N-terminal" evidence="13">
    <location>
        <begin position="40"/>
        <end position="157"/>
    </location>
</feature>
<evidence type="ECO:0000256" key="1">
    <source>
        <dbReference type="ARBA" id="ARBA00001974"/>
    </source>
</evidence>
<dbReference type="InterPro" id="IPR052166">
    <property type="entry name" value="Diverse_Acyl-CoA_DH"/>
</dbReference>
<dbReference type="AlphaFoldDB" id="A0A1C7D8A2"/>
<evidence type="ECO:0000259" key="12">
    <source>
        <dbReference type="Pfam" id="PF02770"/>
    </source>
</evidence>
<evidence type="ECO:0000313" key="15">
    <source>
        <dbReference type="EMBL" id="ANU07710.1"/>
    </source>
</evidence>
<dbReference type="InterPro" id="IPR046373">
    <property type="entry name" value="Acyl-CoA_Oxase/DH_mid-dom_sf"/>
</dbReference>
<dbReference type="EC" id="1.3.99.41" evidence="8"/>
<sequence length="596" mass="65133">MQVYEAPIRDMLFNINELHEDDGFGELEGFEDFDDDLTAAILEEANKFCRDVLLPINWSGDQEGCRIENGVVRTPKGFQEAYNQFRDGGWTSLVSNPKYGGQGAPHSLAKMVEEMTCSANLSFGLYPGLTTGASIALEGYGSEDLKDFYMPRLVSGEWSGTMCLTEPHCGTDLGMLRTKAEPQDDGSYRVTGNKIFISAGDHDLTENVIHLVLARLPDAPPGVKGISLILVPKYLPNDDGSLGDYNNVKATAIEHKMGLKASATCQMSFDESKGWLVGEKHRGLEAMFLMMNTERVAVGIQGLGVGEIAYQSAVYYAKDRVQGRSLSGVKNPDGPADPIIVHPDVRRMLMTMRAYNEGSRAVSAWVSRALDAEHAAKEPEARQRAADFVALMTPVVKALFTDLGHDSAHLAVQVYGGHGYIQETGVEQFARDARIAQIYEGTNGIQALDLVGRKLPHKMGRNLRAFFHPVSNFIEDNTSDADIGPMVIALQQSFGALQLSTGHIAQKGMKDPEEAGAAATDYLKLLGFVAMGYTFAKAAQVAHRKLKEGTDEESFYKSKIITAQYFFDRLLPPATAAFMAIKAGKKSMMELPAEAF</sequence>
<keyword evidence="3 10" id="KW-0285">Flavoprotein</keyword>
<evidence type="ECO:0000259" key="13">
    <source>
        <dbReference type="Pfam" id="PF02771"/>
    </source>
</evidence>
<dbReference type="GO" id="GO:0016627">
    <property type="term" value="F:oxidoreductase activity, acting on the CH-CH group of donors"/>
    <property type="evidence" value="ECO:0007669"/>
    <property type="project" value="InterPro"/>
</dbReference>